<evidence type="ECO:0000313" key="7">
    <source>
        <dbReference type="EMBL" id="SDH76231.1"/>
    </source>
</evidence>
<dbReference type="STRING" id="83401.SAMN05421742_1123"/>
<organism evidence="7 8">
    <name type="scientific">Roseospirillum parvum</name>
    <dbReference type="NCBI Taxonomy" id="83401"/>
    <lineage>
        <taxon>Bacteria</taxon>
        <taxon>Pseudomonadati</taxon>
        <taxon>Pseudomonadota</taxon>
        <taxon>Alphaproteobacteria</taxon>
        <taxon>Rhodospirillales</taxon>
        <taxon>Rhodospirillaceae</taxon>
        <taxon>Roseospirillum</taxon>
    </lineage>
</organism>
<keyword evidence="3" id="KW-1003">Cell membrane</keyword>
<evidence type="ECO:0000256" key="6">
    <source>
        <dbReference type="ARBA" id="ARBA00023136"/>
    </source>
</evidence>
<dbReference type="InterPro" id="IPR003688">
    <property type="entry name" value="TraG/VirD4"/>
</dbReference>
<keyword evidence="6" id="KW-0472">Membrane</keyword>
<keyword evidence="8" id="KW-1185">Reference proteome</keyword>
<dbReference type="AlphaFoldDB" id="A0A1G8F289"/>
<evidence type="ECO:0000256" key="4">
    <source>
        <dbReference type="ARBA" id="ARBA00022692"/>
    </source>
</evidence>
<reference evidence="8" key="1">
    <citation type="submission" date="2016-10" db="EMBL/GenBank/DDBJ databases">
        <authorList>
            <person name="Varghese N."/>
            <person name="Submissions S."/>
        </authorList>
    </citation>
    <scope>NUCLEOTIDE SEQUENCE [LARGE SCALE GENOMIC DNA]</scope>
    <source>
        <strain evidence="8">930I</strain>
    </source>
</reference>
<dbReference type="PANTHER" id="PTHR37937">
    <property type="entry name" value="CONJUGATIVE TRANSFER: DNA TRANSPORT"/>
    <property type="match status" value="1"/>
</dbReference>
<evidence type="ECO:0000256" key="5">
    <source>
        <dbReference type="ARBA" id="ARBA00022989"/>
    </source>
</evidence>
<dbReference type="InterPro" id="IPR027417">
    <property type="entry name" value="P-loop_NTPase"/>
</dbReference>
<dbReference type="CDD" id="cd01127">
    <property type="entry name" value="TrwB_TraG_TraD_VirD4"/>
    <property type="match status" value="1"/>
</dbReference>
<evidence type="ECO:0000256" key="1">
    <source>
        <dbReference type="ARBA" id="ARBA00004651"/>
    </source>
</evidence>
<dbReference type="Proteomes" id="UP000217076">
    <property type="component" value="Unassembled WGS sequence"/>
</dbReference>
<dbReference type="Pfam" id="PF02534">
    <property type="entry name" value="T4SS-DNA_transf"/>
    <property type="match status" value="1"/>
</dbReference>
<evidence type="ECO:0000256" key="2">
    <source>
        <dbReference type="ARBA" id="ARBA00008806"/>
    </source>
</evidence>
<dbReference type="InterPro" id="IPR051539">
    <property type="entry name" value="T4SS-coupling_protein"/>
</dbReference>
<keyword evidence="5" id="KW-1133">Transmembrane helix</keyword>
<accession>A0A1G8F289</accession>
<dbReference type="GO" id="GO:0005886">
    <property type="term" value="C:plasma membrane"/>
    <property type="evidence" value="ECO:0007669"/>
    <property type="project" value="UniProtKB-SubCell"/>
</dbReference>
<keyword evidence="4" id="KW-0812">Transmembrane</keyword>
<dbReference type="EMBL" id="FNCV01000012">
    <property type="protein sequence ID" value="SDH76231.1"/>
    <property type="molecule type" value="Genomic_DNA"/>
</dbReference>
<comment type="similarity">
    <text evidence="2">Belongs to the VirD4/TraG family.</text>
</comment>
<name>A0A1G8F289_9PROT</name>
<proteinExistence type="inferred from homology"/>
<comment type="subcellular location">
    <subcellularLocation>
        <location evidence="1">Cell membrane</location>
        <topology evidence="1">Multi-pass membrane protein</topology>
    </subcellularLocation>
</comment>
<dbReference type="Gene3D" id="3.40.50.300">
    <property type="entry name" value="P-loop containing nucleotide triphosphate hydrolases"/>
    <property type="match status" value="1"/>
</dbReference>
<evidence type="ECO:0000256" key="3">
    <source>
        <dbReference type="ARBA" id="ARBA00022475"/>
    </source>
</evidence>
<sequence>MLDIAKFPRGVDPDIDKAIPATVGWIGPERVAASPNFAYQQGKLILGSVGEKLIGYMDDRHMLTVAGSRSGKSVGVISNLLDYPGSVIAIDPKGELARITRRFRHERLKQNTIVLDPFGTSGWKTSSFNPMAMLDPSIEDSVDDAGLLADALIIPDGRGQDHWTLSAKNLLHGLILHVATTKPPALRNLLHVRELLASDQRDLEELFIEMSGNDVFGGAVAQVGDSMSAKPENERGSIISTAIEQTSFLVSPAMERVLADSAFTLADIKKKPTTLYLCLPAGRMATHFRWLRVILNMALIAMERERTKPRLPVLFVLDEFPILGHMRSIESAAGQMASFDVKLWPIIQDISQLRAHYKSSWETFIGNAGVTQWFGNTDFSTAEYVSKLLGKLAIRVVNDGEVTRSGQGAGLQGQSRSTMLHELMTPEEVTRYFARETGLQIIKVPGFKPMAVGRVVYHTHPHFKGRYEP</sequence>
<protein>
    <submittedName>
        <fullName evidence="7">Type IV secretion system protein VirD4</fullName>
    </submittedName>
</protein>
<dbReference type="PANTHER" id="PTHR37937:SF1">
    <property type="entry name" value="CONJUGATIVE TRANSFER: DNA TRANSPORT"/>
    <property type="match status" value="1"/>
</dbReference>
<evidence type="ECO:0000313" key="8">
    <source>
        <dbReference type="Proteomes" id="UP000217076"/>
    </source>
</evidence>
<dbReference type="RefSeq" id="WP_092621342.1">
    <property type="nucleotide sequence ID" value="NZ_FNCV01000012.1"/>
</dbReference>
<gene>
    <name evidence="7" type="ORF">SAMN05421742_1123</name>
</gene>
<dbReference type="SUPFAM" id="SSF52540">
    <property type="entry name" value="P-loop containing nucleoside triphosphate hydrolases"/>
    <property type="match status" value="1"/>
</dbReference>
<dbReference type="OrthoDB" id="9759295at2"/>